<accession>A0A2K8SKM9</accession>
<dbReference type="KEGG" id="nfl:COO91_01913"/>
<reference evidence="1 2" key="1">
    <citation type="submission" date="2017-11" db="EMBL/GenBank/DDBJ databases">
        <title>Complete genome of a free-living desiccation-tolerant cyanobacterium and its photosynthetic adaptation to extreme terrestrial habitat.</title>
        <authorList>
            <person name="Shang J."/>
        </authorList>
    </citation>
    <scope>NUCLEOTIDE SEQUENCE [LARGE SCALE GENOMIC DNA]</scope>
    <source>
        <strain evidence="1 2">CCNUN1</strain>
    </source>
</reference>
<evidence type="ECO:0000313" key="2">
    <source>
        <dbReference type="Proteomes" id="UP000232003"/>
    </source>
</evidence>
<evidence type="ECO:0000313" key="1">
    <source>
        <dbReference type="EMBL" id="AUB36014.1"/>
    </source>
</evidence>
<dbReference type="Proteomes" id="UP000232003">
    <property type="component" value="Chromosome"/>
</dbReference>
<protein>
    <submittedName>
        <fullName evidence="1">Uncharacterized protein</fullName>
    </submittedName>
</protein>
<gene>
    <name evidence="1" type="ORF">COO91_01913</name>
</gene>
<sequence>MPKVKLKPGDIKESDLRTLKQVHDEMGRGYSPRTIRRKIAEGVYQQGVHFFRTGGVDGIIKIHLPSIKQNLIDVNS</sequence>
<dbReference type="AlphaFoldDB" id="A0A2K8SKM9"/>
<dbReference type="EMBL" id="CP024785">
    <property type="protein sequence ID" value="AUB36014.1"/>
    <property type="molecule type" value="Genomic_DNA"/>
</dbReference>
<dbReference type="RefSeq" id="WP_157816397.1">
    <property type="nucleotide sequence ID" value="NZ_CAWNNC010000001.1"/>
</dbReference>
<dbReference type="OrthoDB" id="517680at2"/>
<name>A0A2K8SKM9_9NOSO</name>
<organism evidence="1 2">
    <name type="scientific">Nostoc flagelliforme CCNUN1</name>
    <dbReference type="NCBI Taxonomy" id="2038116"/>
    <lineage>
        <taxon>Bacteria</taxon>
        <taxon>Bacillati</taxon>
        <taxon>Cyanobacteriota</taxon>
        <taxon>Cyanophyceae</taxon>
        <taxon>Nostocales</taxon>
        <taxon>Nostocaceae</taxon>
        <taxon>Nostoc</taxon>
    </lineage>
</organism>
<proteinExistence type="predicted"/>
<keyword evidence="2" id="KW-1185">Reference proteome</keyword>